<dbReference type="AlphaFoldDB" id="A0A7D9EDN1"/>
<proteinExistence type="predicted"/>
<evidence type="ECO:0000256" key="1">
    <source>
        <dbReference type="SAM" id="MobiDB-lite"/>
    </source>
</evidence>
<keyword evidence="2" id="KW-0812">Transmembrane</keyword>
<keyword evidence="4" id="KW-1185">Reference proteome</keyword>
<keyword evidence="2" id="KW-0472">Membrane</keyword>
<evidence type="ECO:0000313" key="4">
    <source>
        <dbReference type="Proteomes" id="UP001152795"/>
    </source>
</evidence>
<evidence type="ECO:0000256" key="2">
    <source>
        <dbReference type="SAM" id="Phobius"/>
    </source>
</evidence>
<comment type="caution">
    <text evidence="3">The sequence shown here is derived from an EMBL/GenBank/DDBJ whole genome shotgun (WGS) entry which is preliminary data.</text>
</comment>
<dbReference type="OrthoDB" id="10523112at2759"/>
<sequence length="236" mass="25050">MGVERTYQGYSFGGENIVPFVIGATTAGFVFGFFLLILSLCLFCNTKVKNGDIDWVHDREPSNWVRDVQGTVNNGHQFEPRNQGLGDNKPQHFVSDRSLYSERATTFPSSNASDIMGAMDEIEDTESRAPSGYYWAYGGPRDGGARGGSVHGGVHSGGGARGGGARGGGARGGGVHGVHGILGGDHGHALPEKERGSEYETITSSKNVHSAQILHHKKSGSTKIKDLSSNDSTITN</sequence>
<dbReference type="Proteomes" id="UP001152795">
    <property type="component" value="Unassembled WGS sequence"/>
</dbReference>
<organism evidence="3 4">
    <name type="scientific">Paramuricea clavata</name>
    <name type="common">Red gorgonian</name>
    <name type="synonym">Violescent sea-whip</name>
    <dbReference type="NCBI Taxonomy" id="317549"/>
    <lineage>
        <taxon>Eukaryota</taxon>
        <taxon>Metazoa</taxon>
        <taxon>Cnidaria</taxon>
        <taxon>Anthozoa</taxon>
        <taxon>Octocorallia</taxon>
        <taxon>Malacalcyonacea</taxon>
        <taxon>Plexauridae</taxon>
        <taxon>Paramuricea</taxon>
    </lineage>
</organism>
<feature type="compositionally biased region" description="Polar residues" evidence="1">
    <location>
        <begin position="200"/>
        <end position="210"/>
    </location>
</feature>
<accession>A0A7D9EDN1</accession>
<dbReference type="EMBL" id="CACRXK020005961">
    <property type="protein sequence ID" value="CAB4007927.1"/>
    <property type="molecule type" value="Genomic_DNA"/>
</dbReference>
<evidence type="ECO:0000313" key="3">
    <source>
        <dbReference type="EMBL" id="CAB4007927.1"/>
    </source>
</evidence>
<feature type="region of interest" description="Disordered" evidence="1">
    <location>
        <begin position="196"/>
        <end position="236"/>
    </location>
</feature>
<gene>
    <name evidence="3" type="ORF">PACLA_8A044449</name>
</gene>
<reference evidence="3" key="1">
    <citation type="submission" date="2020-04" db="EMBL/GenBank/DDBJ databases">
        <authorList>
            <person name="Alioto T."/>
            <person name="Alioto T."/>
            <person name="Gomez Garrido J."/>
        </authorList>
    </citation>
    <scope>NUCLEOTIDE SEQUENCE</scope>
    <source>
        <strain evidence="3">A484AB</strain>
    </source>
</reference>
<protein>
    <submittedName>
        <fullName evidence="3">Uncharacterized protein</fullName>
    </submittedName>
</protein>
<name>A0A7D9EDN1_PARCT</name>
<feature type="transmembrane region" description="Helical" evidence="2">
    <location>
        <begin position="20"/>
        <end position="43"/>
    </location>
</feature>
<keyword evidence="2" id="KW-1133">Transmembrane helix</keyword>